<protein>
    <submittedName>
        <fullName evidence="2">Sigma-70, region 4</fullName>
    </submittedName>
</protein>
<dbReference type="Proteomes" id="UP000243406">
    <property type="component" value="Unassembled WGS sequence"/>
</dbReference>
<evidence type="ECO:0000313" key="2">
    <source>
        <dbReference type="EMBL" id="SKB35808.1"/>
    </source>
</evidence>
<dbReference type="Gene3D" id="1.20.140.160">
    <property type="match status" value="1"/>
</dbReference>
<feature type="domain" description="RNA polymerase sigma-70 region 4" evidence="1">
    <location>
        <begin position="83"/>
        <end position="127"/>
    </location>
</feature>
<dbReference type="InterPro" id="IPR013324">
    <property type="entry name" value="RNA_pol_sigma_r3/r4-like"/>
</dbReference>
<dbReference type="RefSeq" id="WP_079588952.1">
    <property type="nucleotide sequence ID" value="NZ_FUYN01000002.1"/>
</dbReference>
<dbReference type="Pfam" id="PF04545">
    <property type="entry name" value="Sigma70_r4"/>
    <property type="match status" value="1"/>
</dbReference>
<dbReference type="InterPro" id="IPR007630">
    <property type="entry name" value="RNA_pol_sigma70_r4"/>
</dbReference>
<evidence type="ECO:0000259" key="1">
    <source>
        <dbReference type="Pfam" id="PF04545"/>
    </source>
</evidence>
<dbReference type="AlphaFoldDB" id="A0A1T5ALF6"/>
<name>A0A1T5ALF6_9FIRM</name>
<proteinExistence type="predicted"/>
<keyword evidence="3" id="KW-1185">Reference proteome</keyword>
<dbReference type="GO" id="GO:0003700">
    <property type="term" value="F:DNA-binding transcription factor activity"/>
    <property type="evidence" value="ECO:0007669"/>
    <property type="project" value="InterPro"/>
</dbReference>
<sequence>MCVKDKLQEYLWINRNIEQLENELLVIESRVMKVTPTLSNLPKMKGYNDTLAENVGKMIELQNIINKNLNKLYGLKVEIETLINKLPTREQYLVRARYMEKKTWEQIAVEMCYSWPQVHRIHSNALRILEIKS</sequence>
<reference evidence="3" key="1">
    <citation type="submission" date="2017-02" db="EMBL/GenBank/DDBJ databases">
        <authorList>
            <person name="Varghese N."/>
            <person name="Submissions S."/>
        </authorList>
    </citation>
    <scope>NUCLEOTIDE SEQUENCE [LARGE SCALE GENOMIC DNA]</scope>
    <source>
        <strain evidence="3">ATCC 35199</strain>
    </source>
</reference>
<dbReference type="GO" id="GO:0006352">
    <property type="term" value="P:DNA-templated transcription initiation"/>
    <property type="evidence" value="ECO:0007669"/>
    <property type="project" value="InterPro"/>
</dbReference>
<dbReference type="EMBL" id="FUYN01000002">
    <property type="protein sequence ID" value="SKB35808.1"/>
    <property type="molecule type" value="Genomic_DNA"/>
</dbReference>
<dbReference type="SUPFAM" id="SSF88659">
    <property type="entry name" value="Sigma3 and sigma4 domains of RNA polymerase sigma factors"/>
    <property type="match status" value="1"/>
</dbReference>
<dbReference type="OrthoDB" id="3242975at2"/>
<evidence type="ECO:0000313" key="3">
    <source>
        <dbReference type="Proteomes" id="UP000243406"/>
    </source>
</evidence>
<organism evidence="2 3">
    <name type="scientific">Acetoanaerobium noterae</name>
    <dbReference type="NCBI Taxonomy" id="745369"/>
    <lineage>
        <taxon>Bacteria</taxon>
        <taxon>Bacillati</taxon>
        <taxon>Bacillota</taxon>
        <taxon>Clostridia</taxon>
        <taxon>Peptostreptococcales</taxon>
        <taxon>Filifactoraceae</taxon>
        <taxon>Acetoanaerobium</taxon>
    </lineage>
</organism>
<gene>
    <name evidence="2" type="ORF">SAMN02745120_1013</name>
</gene>
<accession>A0A1T5ALF6</accession>